<dbReference type="FunFam" id="3.40.50.150:FF:000010">
    <property type="entry name" value="Protein-L-isoaspartate O-methyltransferase"/>
    <property type="match status" value="1"/>
</dbReference>
<dbReference type="Pfam" id="PF01135">
    <property type="entry name" value="PCMT"/>
    <property type="match status" value="1"/>
</dbReference>
<sequence>MTSSPLREMLQTIERECSLTRHLTGRSSFDRRVLEAMAAVPREEFVPPEIRACAYADNALPIGLGQTISQPFIVALMTDLLNTTAEDTVLEVGTGSGYQAAILSRLVRQVYSLEIIPELAQEAEKRLKRLSCDNVAVASGNGYHGWPEHAPFDGILVTAAAGHVPPPLVEQLKPGGKLVIPVGSPSGYQKLLLLEKSGAGKILRREILGVAFVPLTGGDSEPS</sequence>
<dbReference type="InterPro" id="IPR029063">
    <property type="entry name" value="SAM-dependent_MTases_sf"/>
</dbReference>
<dbReference type="Gene3D" id="3.40.50.150">
    <property type="entry name" value="Vaccinia Virus protein VP39"/>
    <property type="match status" value="1"/>
</dbReference>
<proteinExistence type="inferred from homology"/>
<name>A0A0M4D3P9_9BACT</name>
<evidence type="ECO:0000256" key="1">
    <source>
        <dbReference type="ARBA" id="ARBA00004496"/>
    </source>
</evidence>
<evidence type="ECO:0000256" key="6">
    <source>
        <dbReference type="ARBA" id="ARBA00022691"/>
    </source>
</evidence>
<evidence type="ECO:0000256" key="3">
    <source>
        <dbReference type="ARBA" id="ARBA00022490"/>
    </source>
</evidence>
<dbReference type="SUPFAM" id="SSF53335">
    <property type="entry name" value="S-adenosyl-L-methionine-dependent methyltransferases"/>
    <property type="match status" value="1"/>
</dbReference>
<evidence type="ECO:0000313" key="9">
    <source>
        <dbReference type="Proteomes" id="UP000057158"/>
    </source>
</evidence>
<evidence type="ECO:0000256" key="2">
    <source>
        <dbReference type="ARBA" id="ARBA00005369"/>
    </source>
</evidence>
<dbReference type="InterPro" id="IPR000682">
    <property type="entry name" value="PCMT"/>
</dbReference>
<dbReference type="NCBIfam" id="TIGR00080">
    <property type="entry name" value="pimt"/>
    <property type="match status" value="1"/>
</dbReference>
<reference evidence="8 9" key="1">
    <citation type="submission" date="2015-07" db="EMBL/GenBank/DDBJ databases">
        <title>Isolation and Genomic Characterization of a Novel Halophilic Metal-Reducing Deltaproteobacterium from the Deep Subsurface.</title>
        <authorList>
            <person name="Badalamenti J.P."/>
            <person name="Summers Z.M."/>
            <person name="Gralnick J.A."/>
            <person name="Bond D.R."/>
        </authorList>
    </citation>
    <scope>NUCLEOTIDE SEQUENCE [LARGE SCALE GENOMIC DNA]</scope>
    <source>
        <strain evidence="8 9">WTL</strain>
    </source>
</reference>
<dbReference type="OrthoDB" id="9810066at2"/>
<dbReference type="GO" id="GO:0030091">
    <property type="term" value="P:protein repair"/>
    <property type="evidence" value="ECO:0007669"/>
    <property type="project" value="UniProtKB-UniRule"/>
</dbReference>
<dbReference type="PANTHER" id="PTHR11579">
    <property type="entry name" value="PROTEIN-L-ISOASPARTATE O-METHYLTRANSFERASE"/>
    <property type="match status" value="1"/>
</dbReference>
<keyword evidence="4 7" id="KW-0489">Methyltransferase</keyword>
<protein>
    <recommendedName>
        <fullName evidence="7">Protein-L-isoaspartate O-methyltransferase</fullName>
        <ecNumber evidence="7">2.1.1.77</ecNumber>
    </recommendedName>
    <alternativeName>
        <fullName evidence="7">L-isoaspartyl protein carboxyl methyltransferase</fullName>
    </alternativeName>
    <alternativeName>
        <fullName evidence="7">Protein L-isoaspartyl methyltransferase</fullName>
    </alternativeName>
    <alternativeName>
        <fullName evidence="7">Protein-beta-aspartate methyltransferase</fullName>
        <shortName evidence="7">PIMT</shortName>
    </alternativeName>
</protein>
<dbReference type="EMBL" id="CP010802">
    <property type="protein sequence ID" value="ALC15072.1"/>
    <property type="molecule type" value="Genomic_DNA"/>
</dbReference>
<evidence type="ECO:0000313" key="8">
    <source>
        <dbReference type="EMBL" id="ALC15072.1"/>
    </source>
</evidence>
<comment type="similarity">
    <text evidence="2 7">Belongs to the methyltransferase superfamily. L-isoaspartyl/D-aspartyl protein methyltransferase family.</text>
</comment>
<comment type="subcellular location">
    <subcellularLocation>
        <location evidence="1 7">Cytoplasm</location>
    </subcellularLocation>
</comment>
<gene>
    <name evidence="7" type="primary">pcm</name>
    <name evidence="8" type="ORF">DSOUD_0272</name>
</gene>
<keyword evidence="5 7" id="KW-0808">Transferase</keyword>
<accession>A0A0M4D3P9</accession>
<dbReference type="GO" id="GO:0004719">
    <property type="term" value="F:protein-L-isoaspartate (D-aspartate) O-methyltransferase activity"/>
    <property type="evidence" value="ECO:0007669"/>
    <property type="project" value="UniProtKB-UniRule"/>
</dbReference>
<evidence type="ECO:0000256" key="4">
    <source>
        <dbReference type="ARBA" id="ARBA00022603"/>
    </source>
</evidence>
<dbReference type="KEGG" id="des:DSOUD_0272"/>
<keyword evidence="6 7" id="KW-0949">S-adenosyl-L-methionine</keyword>
<feature type="active site" evidence="7">
    <location>
        <position position="69"/>
    </location>
</feature>
<keyword evidence="9" id="KW-1185">Reference proteome</keyword>
<dbReference type="GO" id="GO:0032259">
    <property type="term" value="P:methylation"/>
    <property type="evidence" value="ECO:0007669"/>
    <property type="project" value="UniProtKB-KW"/>
</dbReference>
<dbReference type="PANTHER" id="PTHR11579:SF0">
    <property type="entry name" value="PROTEIN-L-ISOASPARTATE(D-ASPARTATE) O-METHYLTRANSFERASE"/>
    <property type="match status" value="1"/>
</dbReference>
<dbReference type="EC" id="2.1.1.77" evidence="7"/>
<evidence type="ECO:0000256" key="5">
    <source>
        <dbReference type="ARBA" id="ARBA00022679"/>
    </source>
</evidence>
<dbReference type="HAMAP" id="MF_00090">
    <property type="entry name" value="PIMT"/>
    <property type="match status" value="1"/>
</dbReference>
<comment type="catalytic activity">
    <reaction evidence="7">
        <text>[protein]-L-isoaspartate + S-adenosyl-L-methionine = [protein]-L-isoaspartate alpha-methyl ester + S-adenosyl-L-homocysteine</text>
        <dbReference type="Rhea" id="RHEA:12705"/>
        <dbReference type="Rhea" id="RHEA-COMP:12143"/>
        <dbReference type="Rhea" id="RHEA-COMP:12144"/>
        <dbReference type="ChEBI" id="CHEBI:57856"/>
        <dbReference type="ChEBI" id="CHEBI:59789"/>
        <dbReference type="ChEBI" id="CHEBI:90596"/>
        <dbReference type="ChEBI" id="CHEBI:90598"/>
        <dbReference type="EC" id="2.1.1.77"/>
    </reaction>
</comment>
<dbReference type="Proteomes" id="UP000057158">
    <property type="component" value="Chromosome"/>
</dbReference>
<dbReference type="STRING" id="1603606.DSOUD_0272"/>
<dbReference type="GO" id="GO:0005737">
    <property type="term" value="C:cytoplasm"/>
    <property type="evidence" value="ECO:0007669"/>
    <property type="project" value="UniProtKB-SubCell"/>
</dbReference>
<dbReference type="PATRIC" id="fig|1603606.3.peg.301"/>
<dbReference type="CDD" id="cd02440">
    <property type="entry name" value="AdoMet_MTases"/>
    <property type="match status" value="1"/>
</dbReference>
<dbReference type="PROSITE" id="PS01279">
    <property type="entry name" value="PCMT"/>
    <property type="match status" value="1"/>
</dbReference>
<dbReference type="AlphaFoldDB" id="A0A0M4D3P9"/>
<keyword evidence="3 7" id="KW-0963">Cytoplasm</keyword>
<comment type="function">
    <text evidence="7">Catalyzes the methyl esterification of L-isoaspartyl residues in peptides and proteins that result from spontaneous decomposition of normal L-aspartyl and L-asparaginyl residues. It plays a role in the repair and/or degradation of damaged proteins.</text>
</comment>
<organism evidence="8 9">
    <name type="scientific">Desulfuromonas soudanensis</name>
    <dbReference type="NCBI Taxonomy" id="1603606"/>
    <lineage>
        <taxon>Bacteria</taxon>
        <taxon>Pseudomonadati</taxon>
        <taxon>Thermodesulfobacteriota</taxon>
        <taxon>Desulfuromonadia</taxon>
        <taxon>Desulfuromonadales</taxon>
        <taxon>Desulfuromonadaceae</taxon>
        <taxon>Desulfuromonas</taxon>
    </lineage>
</organism>
<dbReference type="RefSeq" id="WP_053549309.1">
    <property type="nucleotide sequence ID" value="NZ_CP010802.1"/>
</dbReference>
<evidence type="ECO:0000256" key="7">
    <source>
        <dbReference type="HAMAP-Rule" id="MF_00090"/>
    </source>
</evidence>
<dbReference type="NCBIfam" id="NF001453">
    <property type="entry name" value="PRK00312.1"/>
    <property type="match status" value="1"/>
</dbReference>